<protein>
    <submittedName>
        <fullName evidence="1">Uncharacterized protein</fullName>
    </submittedName>
</protein>
<name>A0A7J8AFN3_RHIFE</name>
<accession>A0A7J8AFN3</accession>
<sequence length="132" mass="14592">MSKCGRGDQNLGCCGKGEGGGGQCGVERMSGGGVSRGSKRKALALRLCDRNKKLYLETHGTWIGASLRDHFVYQSHNTLILTCMCEHQHGELHSESSRKKLIPRPEAVYSMRRWLPLVSSSSFSDLDQAEHE</sequence>
<evidence type="ECO:0000313" key="1">
    <source>
        <dbReference type="EMBL" id="KAF6385045.1"/>
    </source>
</evidence>
<dbReference type="AlphaFoldDB" id="A0A7J8AFN3"/>
<reference evidence="1 2" key="1">
    <citation type="journal article" date="2020" name="Nature">
        <title>Six reference-quality genomes reveal evolution of bat adaptations.</title>
        <authorList>
            <person name="Jebb D."/>
            <person name="Huang Z."/>
            <person name="Pippel M."/>
            <person name="Hughes G.M."/>
            <person name="Lavrichenko K."/>
            <person name="Devanna P."/>
            <person name="Winkler S."/>
            <person name="Jermiin L.S."/>
            <person name="Skirmuntt E.C."/>
            <person name="Katzourakis A."/>
            <person name="Burkitt-Gray L."/>
            <person name="Ray D.A."/>
            <person name="Sullivan K.A.M."/>
            <person name="Roscito J.G."/>
            <person name="Kirilenko B.M."/>
            <person name="Davalos L.M."/>
            <person name="Corthals A.P."/>
            <person name="Power M.L."/>
            <person name="Jones G."/>
            <person name="Ransome R.D."/>
            <person name="Dechmann D.K.N."/>
            <person name="Locatelli A.G."/>
            <person name="Puechmaille S.J."/>
            <person name="Fedrigo O."/>
            <person name="Jarvis E.D."/>
            <person name="Hiller M."/>
            <person name="Vernes S.C."/>
            <person name="Myers E.W."/>
            <person name="Teeling E.C."/>
        </authorList>
    </citation>
    <scope>NUCLEOTIDE SEQUENCE [LARGE SCALE GENOMIC DNA]</scope>
    <source>
        <strain evidence="1">MRhiFer1</strain>
        <tissue evidence="1">Lung</tissue>
    </source>
</reference>
<proteinExistence type="predicted"/>
<evidence type="ECO:0000313" key="2">
    <source>
        <dbReference type="Proteomes" id="UP000585614"/>
    </source>
</evidence>
<comment type="caution">
    <text evidence="1">The sequence shown here is derived from an EMBL/GenBank/DDBJ whole genome shotgun (WGS) entry which is preliminary data.</text>
</comment>
<dbReference type="EMBL" id="JACAGC010000002">
    <property type="protein sequence ID" value="KAF6385045.1"/>
    <property type="molecule type" value="Genomic_DNA"/>
</dbReference>
<organism evidence="1 2">
    <name type="scientific">Rhinolophus ferrumequinum</name>
    <name type="common">Greater horseshoe bat</name>
    <dbReference type="NCBI Taxonomy" id="59479"/>
    <lineage>
        <taxon>Eukaryota</taxon>
        <taxon>Metazoa</taxon>
        <taxon>Chordata</taxon>
        <taxon>Craniata</taxon>
        <taxon>Vertebrata</taxon>
        <taxon>Euteleostomi</taxon>
        <taxon>Mammalia</taxon>
        <taxon>Eutheria</taxon>
        <taxon>Laurasiatheria</taxon>
        <taxon>Chiroptera</taxon>
        <taxon>Yinpterochiroptera</taxon>
        <taxon>Rhinolophoidea</taxon>
        <taxon>Rhinolophidae</taxon>
        <taxon>Rhinolophinae</taxon>
        <taxon>Rhinolophus</taxon>
    </lineage>
</organism>
<gene>
    <name evidence="1" type="ORF">mRhiFer1_008869</name>
</gene>
<dbReference type="Proteomes" id="UP000585614">
    <property type="component" value="Unassembled WGS sequence"/>
</dbReference>